<dbReference type="Proteomes" id="UP000603453">
    <property type="component" value="Unassembled WGS sequence"/>
</dbReference>
<proteinExistence type="inferred from homology"/>
<evidence type="ECO:0000256" key="1">
    <source>
        <dbReference type="ARBA" id="ARBA00008384"/>
    </source>
</evidence>
<dbReference type="GO" id="GO:0005829">
    <property type="term" value="C:cytosol"/>
    <property type="evidence" value="ECO:0007669"/>
    <property type="project" value="TreeGrafter"/>
</dbReference>
<evidence type="ECO:0000256" key="6">
    <source>
        <dbReference type="ARBA" id="ARBA00044805"/>
    </source>
</evidence>
<protein>
    <recommendedName>
        <fullName evidence="5">Ataxin-10 homolog</fullName>
    </recommendedName>
    <alternativeName>
        <fullName evidence="6">Copper transport protein 86</fullName>
    </alternativeName>
</protein>
<comment type="function">
    <text evidence="4">May play a role in the regulation of cytokinesis.</text>
</comment>
<evidence type="ECO:0000256" key="4">
    <source>
        <dbReference type="ARBA" id="ARBA00044746"/>
    </source>
</evidence>
<comment type="similarity">
    <text evidence="1">Belongs to the ataxin-10 family.</text>
</comment>
<dbReference type="Gene3D" id="1.25.10.10">
    <property type="entry name" value="Leucine-rich Repeat Variant"/>
    <property type="match status" value="2"/>
</dbReference>
<accession>A0A8H7QX36</accession>
<name>A0A8H7QX36_9FUNG</name>
<dbReference type="GO" id="GO:0051301">
    <property type="term" value="P:cell division"/>
    <property type="evidence" value="ECO:0007669"/>
    <property type="project" value="UniProtKB-KW"/>
</dbReference>
<dbReference type="PANTHER" id="PTHR13255">
    <property type="entry name" value="ATAXIN-10"/>
    <property type="match status" value="1"/>
</dbReference>
<comment type="caution">
    <text evidence="8">The sequence shown here is derived from an EMBL/GenBank/DDBJ whole genome shotgun (WGS) entry which is preliminary data.</text>
</comment>
<evidence type="ECO:0000313" key="8">
    <source>
        <dbReference type="EMBL" id="KAG2200283.1"/>
    </source>
</evidence>
<dbReference type="EMBL" id="JAEPRD010000085">
    <property type="protein sequence ID" value="KAG2200283.1"/>
    <property type="molecule type" value="Genomic_DNA"/>
</dbReference>
<dbReference type="InterPro" id="IPR051374">
    <property type="entry name" value="Ataxin-10/CTR86_families"/>
</dbReference>
<organism evidence="8 9">
    <name type="scientific">Mucor saturninus</name>
    <dbReference type="NCBI Taxonomy" id="64648"/>
    <lineage>
        <taxon>Eukaryota</taxon>
        <taxon>Fungi</taxon>
        <taxon>Fungi incertae sedis</taxon>
        <taxon>Mucoromycota</taxon>
        <taxon>Mucoromycotina</taxon>
        <taxon>Mucoromycetes</taxon>
        <taxon>Mucorales</taxon>
        <taxon>Mucorineae</taxon>
        <taxon>Mucoraceae</taxon>
        <taxon>Mucor</taxon>
    </lineage>
</organism>
<dbReference type="OrthoDB" id="379794at2759"/>
<sequence length="481" mass="54693">MAEIIDHLLLYKNGQESSTQLEKELEGSIKKTLSDHEYRTELGAKPEFWRYFNAALEVSLKDTNEACLINLIKLARNVVAGDLRNQNLAIQHGALYKIEDLLAEKMTSETDNNMILQVGTQAICNIITNNQIAIDFIWKIWMSNERRGSIWSLILSKSNENIIMSALVLIINCIRGNEIRCGLLVTSKIGKDIIAAILGDIERLHGSEESKNFELGYTIFSELISFGYFKELYTNIDDFSKNILISDHQTILLKLLDSKIHAHKESFPEFIGHKELEFLIDQFQVIAKETIVIILAVKGSNPEEKSNLEVEKVTNVYTGVILLLQMLNQLFVLDENHQRGIKQLLVGVDALSLVTDILGHLESMKLPPAQVENPLAGFNFLKRECVRLMGTLCHKDRLMQDKIRELGGIPLILCQFKIDDSNPYLREYATLALRNVMEGNTENQKLIEELQPQEILQTDELKEMGLSTELMQDGKVRIKKI</sequence>
<dbReference type="InterPro" id="IPR016024">
    <property type="entry name" value="ARM-type_fold"/>
</dbReference>
<dbReference type="SUPFAM" id="SSF48371">
    <property type="entry name" value="ARM repeat"/>
    <property type="match status" value="1"/>
</dbReference>
<evidence type="ECO:0000313" key="9">
    <source>
        <dbReference type="Proteomes" id="UP000603453"/>
    </source>
</evidence>
<evidence type="ECO:0000256" key="5">
    <source>
        <dbReference type="ARBA" id="ARBA00044801"/>
    </source>
</evidence>
<evidence type="ECO:0000256" key="2">
    <source>
        <dbReference type="ARBA" id="ARBA00022618"/>
    </source>
</evidence>
<dbReference type="InterPro" id="IPR019156">
    <property type="entry name" value="Ataxin-10_domain"/>
</dbReference>
<keyword evidence="3" id="KW-0131">Cell cycle</keyword>
<keyword evidence="9" id="KW-1185">Reference proteome</keyword>
<keyword evidence="2" id="KW-0132">Cell division</keyword>
<dbReference type="InterPro" id="IPR011989">
    <property type="entry name" value="ARM-like"/>
</dbReference>
<gene>
    <name evidence="8" type="ORF">INT47_000276</name>
</gene>
<feature type="domain" description="Ataxin-10" evidence="7">
    <location>
        <begin position="381"/>
        <end position="479"/>
    </location>
</feature>
<dbReference type="PANTHER" id="PTHR13255:SF0">
    <property type="entry name" value="ATAXIN-10"/>
    <property type="match status" value="1"/>
</dbReference>
<dbReference type="Pfam" id="PF09759">
    <property type="entry name" value="Atx10homo_assoc"/>
    <property type="match status" value="1"/>
</dbReference>
<evidence type="ECO:0000259" key="7">
    <source>
        <dbReference type="Pfam" id="PF09759"/>
    </source>
</evidence>
<evidence type="ECO:0000256" key="3">
    <source>
        <dbReference type="ARBA" id="ARBA00023306"/>
    </source>
</evidence>
<dbReference type="AlphaFoldDB" id="A0A8H7QX36"/>
<reference evidence="8" key="1">
    <citation type="submission" date="2020-12" db="EMBL/GenBank/DDBJ databases">
        <title>Metabolic potential, ecology and presence of endohyphal bacteria is reflected in genomic diversity of Mucoromycotina.</title>
        <authorList>
            <person name="Muszewska A."/>
            <person name="Okrasinska A."/>
            <person name="Steczkiewicz K."/>
            <person name="Drgas O."/>
            <person name="Orlowska M."/>
            <person name="Perlinska-Lenart U."/>
            <person name="Aleksandrzak-Piekarczyk T."/>
            <person name="Szatraj K."/>
            <person name="Zielenkiewicz U."/>
            <person name="Pilsyk S."/>
            <person name="Malc E."/>
            <person name="Mieczkowski P."/>
            <person name="Kruszewska J.S."/>
            <person name="Biernat P."/>
            <person name="Pawlowska J."/>
        </authorList>
    </citation>
    <scope>NUCLEOTIDE SEQUENCE</scope>
    <source>
        <strain evidence="8">WA0000017839</strain>
    </source>
</reference>